<dbReference type="GO" id="GO:0030007">
    <property type="term" value="P:intracellular potassium ion homeostasis"/>
    <property type="evidence" value="ECO:0007669"/>
    <property type="project" value="TreeGrafter"/>
</dbReference>
<dbReference type="STRING" id="42156.A0A3P6SXR6"/>
<comment type="subcellular location">
    <subcellularLocation>
        <location evidence="1">Cell membrane</location>
        <topology evidence="1">Multi-pass membrane protein</topology>
    </subcellularLocation>
</comment>
<dbReference type="SUPFAM" id="SSF81665">
    <property type="entry name" value="Calcium ATPase, transmembrane domain M"/>
    <property type="match status" value="1"/>
</dbReference>
<keyword evidence="3" id="KW-0472">Membrane</keyword>
<dbReference type="OMA" id="VEMREHQ"/>
<feature type="transmembrane region" description="Helical" evidence="3">
    <location>
        <begin position="73"/>
        <end position="95"/>
    </location>
</feature>
<dbReference type="PANTHER" id="PTHR43294:SF21">
    <property type="entry name" value="CATION TRANSPORTING ATPASE"/>
    <property type="match status" value="1"/>
</dbReference>
<dbReference type="GO" id="GO:1990573">
    <property type="term" value="P:potassium ion import across plasma membrane"/>
    <property type="evidence" value="ECO:0007669"/>
    <property type="project" value="TreeGrafter"/>
</dbReference>
<evidence type="ECO:0000256" key="1">
    <source>
        <dbReference type="ARBA" id="ARBA00004651"/>
    </source>
</evidence>
<evidence type="ECO:0000256" key="3">
    <source>
        <dbReference type="SAM" id="Phobius"/>
    </source>
</evidence>
<accession>A0A3P6SXR6</accession>
<gene>
    <name evidence="5" type="ORF">NLS_LOCUS3689</name>
</gene>
<organism evidence="5 6">
    <name type="scientific">Litomosoides sigmodontis</name>
    <name type="common">Filarial nematode worm</name>
    <dbReference type="NCBI Taxonomy" id="42156"/>
    <lineage>
        <taxon>Eukaryota</taxon>
        <taxon>Metazoa</taxon>
        <taxon>Ecdysozoa</taxon>
        <taxon>Nematoda</taxon>
        <taxon>Chromadorea</taxon>
        <taxon>Rhabditida</taxon>
        <taxon>Spirurina</taxon>
        <taxon>Spiruromorpha</taxon>
        <taxon>Filarioidea</taxon>
        <taxon>Onchocercidae</taxon>
        <taxon>Litomosoides</taxon>
    </lineage>
</organism>
<dbReference type="GO" id="GO:0005391">
    <property type="term" value="F:P-type sodium:potassium-exchanging transporter activity"/>
    <property type="evidence" value="ECO:0007669"/>
    <property type="project" value="TreeGrafter"/>
</dbReference>
<dbReference type="InterPro" id="IPR004014">
    <property type="entry name" value="ATPase_P-typ_cation-transptr_N"/>
</dbReference>
<keyword evidence="3" id="KW-0812">Transmembrane</keyword>
<protein>
    <recommendedName>
        <fullName evidence="4">Cation-transporting P-type ATPase N-terminal domain-containing protein</fullName>
    </recommendedName>
</protein>
<dbReference type="InterPro" id="IPR050510">
    <property type="entry name" value="Cation_transp_ATPase_P-type"/>
</dbReference>
<dbReference type="GO" id="GO:0005886">
    <property type="term" value="C:plasma membrane"/>
    <property type="evidence" value="ECO:0007669"/>
    <property type="project" value="UniProtKB-SubCell"/>
</dbReference>
<reference evidence="5 6" key="1">
    <citation type="submission" date="2018-08" db="EMBL/GenBank/DDBJ databases">
        <authorList>
            <person name="Laetsch R D."/>
            <person name="Stevens L."/>
            <person name="Kumar S."/>
            <person name="Blaxter L. M."/>
        </authorList>
    </citation>
    <scope>NUCLEOTIDE SEQUENCE [LARGE SCALE GENOMIC DNA]</scope>
</reference>
<evidence type="ECO:0000313" key="6">
    <source>
        <dbReference type="Proteomes" id="UP000277928"/>
    </source>
</evidence>
<dbReference type="Gene3D" id="1.20.1110.10">
    <property type="entry name" value="Calcium-transporting ATPase, transmembrane domain"/>
    <property type="match status" value="1"/>
</dbReference>
<feature type="domain" description="Cation-transporting P-type ATPase N-terminal" evidence="4">
    <location>
        <begin position="20"/>
        <end position="94"/>
    </location>
</feature>
<dbReference type="GO" id="GO:0036376">
    <property type="term" value="P:sodium ion export across plasma membrane"/>
    <property type="evidence" value="ECO:0007669"/>
    <property type="project" value="TreeGrafter"/>
</dbReference>
<evidence type="ECO:0000256" key="2">
    <source>
        <dbReference type="ARBA" id="ARBA00022475"/>
    </source>
</evidence>
<keyword evidence="6" id="KW-1185">Reference proteome</keyword>
<proteinExistence type="predicted"/>
<dbReference type="InterPro" id="IPR023298">
    <property type="entry name" value="ATPase_P-typ_TM_dom_sf"/>
</dbReference>
<dbReference type="Proteomes" id="UP000277928">
    <property type="component" value="Unassembled WGS sequence"/>
</dbReference>
<evidence type="ECO:0000313" key="5">
    <source>
        <dbReference type="EMBL" id="VDK77507.1"/>
    </source>
</evidence>
<dbReference type="GO" id="GO:0006883">
    <property type="term" value="P:intracellular sodium ion homeostasis"/>
    <property type="evidence" value="ECO:0007669"/>
    <property type="project" value="TreeGrafter"/>
</dbReference>
<dbReference type="EMBL" id="UYRX01000208">
    <property type="protein sequence ID" value="VDK77507.1"/>
    <property type="molecule type" value="Genomic_DNA"/>
</dbReference>
<dbReference type="OrthoDB" id="3352408at2759"/>
<dbReference type="GO" id="GO:1902600">
    <property type="term" value="P:proton transmembrane transport"/>
    <property type="evidence" value="ECO:0007669"/>
    <property type="project" value="TreeGrafter"/>
</dbReference>
<dbReference type="PANTHER" id="PTHR43294">
    <property type="entry name" value="SODIUM/POTASSIUM-TRANSPORTING ATPASE SUBUNIT ALPHA"/>
    <property type="match status" value="1"/>
</dbReference>
<sequence>MGKERGKASLQSMKKEVEMREHQIPLEELCKELKVNIDKGHSEEEATKLLQQHGLNMLTPPKKRSELLAMLKCLFAGFNFLLWLGSLASLTSYLIESSQSADAKLDNASN</sequence>
<dbReference type="Gene3D" id="2.70.150.10">
    <property type="entry name" value="Calcium-transporting ATPase, cytoplasmic transduction domain A"/>
    <property type="match status" value="1"/>
</dbReference>
<evidence type="ECO:0000259" key="4">
    <source>
        <dbReference type="SMART" id="SM00831"/>
    </source>
</evidence>
<name>A0A3P6SXR6_LITSI</name>
<dbReference type="AlphaFoldDB" id="A0A3P6SXR6"/>
<keyword evidence="2" id="KW-1003">Cell membrane</keyword>
<keyword evidence="3" id="KW-1133">Transmembrane helix</keyword>
<dbReference type="Pfam" id="PF00690">
    <property type="entry name" value="Cation_ATPase_N"/>
    <property type="match status" value="1"/>
</dbReference>
<dbReference type="SMART" id="SM00831">
    <property type="entry name" value="Cation_ATPase_N"/>
    <property type="match status" value="1"/>
</dbReference>